<evidence type="ECO:0000313" key="2">
    <source>
        <dbReference type="EMBL" id="QJH96657.1"/>
    </source>
</evidence>
<evidence type="ECO:0000313" key="1">
    <source>
        <dbReference type="EMBL" id="QJA47339.1"/>
    </source>
</evidence>
<protein>
    <submittedName>
        <fullName evidence="1">Uncharacterized protein</fullName>
    </submittedName>
</protein>
<sequence>MAKPRNGLVATAMHGCVVEAQPVGKDRGYSYRLQCGCGWQSAPRKGHIDVIPGATQGRFDCEACNRSVVFTIREDRESAGTNG</sequence>
<name>A0A6H1ZIQ1_9ZZZZ</name>
<dbReference type="AlphaFoldDB" id="A0A6H1ZIQ1"/>
<accession>A0A6H1ZIQ1</accession>
<organism evidence="1">
    <name type="scientific">viral metagenome</name>
    <dbReference type="NCBI Taxonomy" id="1070528"/>
    <lineage>
        <taxon>unclassified sequences</taxon>
        <taxon>metagenomes</taxon>
        <taxon>organismal metagenomes</taxon>
    </lineage>
</organism>
<reference evidence="1" key="1">
    <citation type="submission" date="2020-03" db="EMBL/GenBank/DDBJ databases">
        <title>The deep terrestrial virosphere.</title>
        <authorList>
            <person name="Holmfeldt K."/>
            <person name="Nilsson E."/>
            <person name="Simone D."/>
            <person name="Lopez-Fernandez M."/>
            <person name="Wu X."/>
            <person name="de Brujin I."/>
            <person name="Lundin D."/>
            <person name="Andersson A."/>
            <person name="Bertilsson S."/>
            <person name="Dopson M."/>
        </authorList>
    </citation>
    <scope>NUCLEOTIDE SEQUENCE</scope>
    <source>
        <strain evidence="1">TM448A00646</strain>
        <strain evidence="2">TM448B00781</strain>
    </source>
</reference>
<gene>
    <name evidence="1" type="ORF">TM448A00646_0045</name>
    <name evidence="2" type="ORF">TM448B00781_0045</name>
</gene>
<dbReference type="EMBL" id="MT144039">
    <property type="protein sequence ID" value="QJA47339.1"/>
    <property type="molecule type" value="Genomic_DNA"/>
</dbReference>
<dbReference type="EMBL" id="MT144657">
    <property type="protein sequence ID" value="QJH96657.1"/>
    <property type="molecule type" value="Genomic_DNA"/>
</dbReference>
<proteinExistence type="predicted"/>